<evidence type="ECO:0000313" key="2">
    <source>
        <dbReference type="Proteomes" id="UP000813462"/>
    </source>
</evidence>
<dbReference type="AlphaFoldDB" id="A0A978V7B6"/>
<evidence type="ECO:0000313" key="1">
    <source>
        <dbReference type="EMBL" id="KAH7523801.1"/>
    </source>
</evidence>
<reference evidence="1" key="1">
    <citation type="journal article" date="2021" name="Front. Plant Sci.">
        <title>Chromosome-Scale Genome Assembly for Chinese Sour Jujube and Insights Into Its Genome Evolution and Domestication Signature.</title>
        <authorList>
            <person name="Shen L.-Y."/>
            <person name="Luo H."/>
            <person name="Wang X.-L."/>
            <person name="Wang X.-M."/>
            <person name="Qiu X.-J."/>
            <person name="Liu H."/>
            <person name="Zhou S.-S."/>
            <person name="Jia K.-H."/>
            <person name="Nie S."/>
            <person name="Bao Y.-T."/>
            <person name="Zhang R.-G."/>
            <person name="Yun Q.-Z."/>
            <person name="Chai Y.-H."/>
            <person name="Lu J.-Y."/>
            <person name="Li Y."/>
            <person name="Zhao S.-W."/>
            <person name="Mao J.-F."/>
            <person name="Jia S.-G."/>
            <person name="Mao Y.-M."/>
        </authorList>
    </citation>
    <scope>NUCLEOTIDE SEQUENCE</scope>
    <source>
        <strain evidence="1">AT0</strain>
        <tissue evidence="1">Leaf</tissue>
    </source>
</reference>
<gene>
    <name evidence="1" type="ORF">FEM48_Zijuj06G0050600</name>
</gene>
<organism evidence="1 2">
    <name type="scientific">Ziziphus jujuba var. spinosa</name>
    <dbReference type="NCBI Taxonomy" id="714518"/>
    <lineage>
        <taxon>Eukaryota</taxon>
        <taxon>Viridiplantae</taxon>
        <taxon>Streptophyta</taxon>
        <taxon>Embryophyta</taxon>
        <taxon>Tracheophyta</taxon>
        <taxon>Spermatophyta</taxon>
        <taxon>Magnoliopsida</taxon>
        <taxon>eudicotyledons</taxon>
        <taxon>Gunneridae</taxon>
        <taxon>Pentapetalae</taxon>
        <taxon>rosids</taxon>
        <taxon>fabids</taxon>
        <taxon>Rosales</taxon>
        <taxon>Rhamnaceae</taxon>
        <taxon>Paliureae</taxon>
        <taxon>Ziziphus</taxon>
    </lineage>
</organism>
<protein>
    <submittedName>
        <fullName evidence="1">Uncharacterized protein</fullName>
    </submittedName>
</protein>
<accession>A0A978V7B6</accession>
<dbReference type="EMBL" id="JAEACU010000006">
    <property type="protein sequence ID" value="KAH7523801.1"/>
    <property type="molecule type" value="Genomic_DNA"/>
</dbReference>
<comment type="caution">
    <text evidence="1">The sequence shown here is derived from an EMBL/GenBank/DDBJ whole genome shotgun (WGS) entry which is preliminary data.</text>
</comment>
<proteinExistence type="predicted"/>
<dbReference type="PANTHER" id="PTHR35505">
    <property type="entry name" value="OS01G0600300 PROTEIN"/>
    <property type="match status" value="1"/>
</dbReference>
<sequence>MNQTQSEPSKNRNPQDTCTTMVRDSINQFIAAYRRGATDFSDFSSISTRLLYNFHDPPLVNVWFYSAITFQAAKFTVQDPLERVLVAKDLFKQLVSFGDWYCTTSALKRIALLAPVVYELHNLAYEKRHLEGEIESVLEKVVSYSSIFCGCGGKGGEDDGGLNSCFLDTIRVWMVDRLGVGDELEAFFPIASDEVRKGMVKMGCGMSYIAGVVMCEALLLRLCLKFGLGNSRVELEKDVHNLAFQTMNGFQSFYFFDILFSMLLEPALPVTHLLNSGDEFILRKVLHDVVMAVDYSFLKFNTVIRALPGDLLKDLAVKWLLVAENAIWFARKYDDQAKVISYINIFSESFLSSQLLEWITNQTGMEGKIFSSDVSNPVPFIKWILDTEDQGLRIFDCEISKLRAKEIISRSSTEHVHPIVKPDSEYLDDCDLEMADTMDAADMDADDMLNTMTIDGSRKRKDGVMCNEEIMQAKFVKYWI</sequence>
<dbReference type="Proteomes" id="UP000813462">
    <property type="component" value="Unassembled WGS sequence"/>
</dbReference>
<dbReference type="PANTHER" id="PTHR35505:SF1">
    <property type="entry name" value="SNF2 DOMAIN PROTEIN"/>
    <property type="match status" value="1"/>
</dbReference>
<dbReference type="OrthoDB" id="1660458at2759"/>
<name>A0A978V7B6_ZIZJJ</name>